<dbReference type="Proteomes" id="UP000249757">
    <property type="component" value="Unassembled WGS sequence"/>
</dbReference>
<name>A0A2W1F799_9PLEO</name>
<evidence type="ECO:0000313" key="1">
    <source>
        <dbReference type="EMBL" id="KAF7577378.1"/>
    </source>
</evidence>
<evidence type="ECO:0000313" key="2">
    <source>
        <dbReference type="EMBL" id="KAI1513331.1"/>
    </source>
</evidence>
<keyword evidence="4" id="KW-1185">Reference proteome</keyword>
<gene>
    <name evidence="2" type="ORF">Ptr86124_007233</name>
    <name evidence="1" type="ORF">PtrM4_016180</name>
</gene>
<comment type="caution">
    <text evidence="1">The sequence shown here is derived from an EMBL/GenBank/DDBJ whole genome shotgun (WGS) entry which is preliminary data.</text>
</comment>
<sequence>MPKSTGPLLEQLGIGTANQSTPNNSTQLGNMTDNTTAAADKIGANKDTNAIPKENPSVISSEGAIGKQFNPNGTIGQIGEKIGGPLSKDGIVGSQFDASKNGIAGHVERAVDGPRNPAGSSK</sequence>
<proteinExistence type="predicted"/>
<evidence type="ECO:0000313" key="3">
    <source>
        <dbReference type="Proteomes" id="UP000245464"/>
    </source>
</evidence>
<dbReference type="OMA" id="PGMADQP"/>
<reference evidence="2" key="2">
    <citation type="submission" date="2021-05" db="EMBL/GenBank/DDBJ databases">
        <authorList>
            <person name="Moolhuijzen P.M."/>
            <person name="Moffat C.S."/>
        </authorList>
    </citation>
    <scope>NUCLEOTIDE SEQUENCE</scope>
    <source>
        <strain evidence="2">86-124</strain>
    </source>
</reference>
<organism evidence="1 3">
    <name type="scientific">Pyrenophora tritici-repentis</name>
    <dbReference type="NCBI Taxonomy" id="45151"/>
    <lineage>
        <taxon>Eukaryota</taxon>
        <taxon>Fungi</taxon>
        <taxon>Dikarya</taxon>
        <taxon>Ascomycota</taxon>
        <taxon>Pezizomycotina</taxon>
        <taxon>Dothideomycetes</taxon>
        <taxon>Pleosporomycetidae</taxon>
        <taxon>Pleosporales</taxon>
        <taxon>Pleosporineae</taxon>
        <taxon>Pleosporaceae</taxon>
        <taxon>Pyrenophora</taxon>
    </lineage>
</organism>
<dbReference type="EMBL" id="NRDI02000009">
    <property type="protein sequence ID" value="KAI1513331.1"/>
    <property type="molecule type" value="Genomic_DNA"/>
</dbReference>
<reference evidence="2" key="3">
    <citation type="journal article" date="2022" name="bioRxiv">
        <title>A global pangenome for the wheat fungal pathogen Pyrenophora tritici-repentis and prediction of effector protein structural homology.</title>
        <authorList>
            <person name="Moolhuijzen P."/>
            <person name="See P.T."/>
            <person name="Shi G."/>
            <person name="Powell H.R."/>
            <person name="Cockram J."/>
            <person name="Jorgensen L.N."/>
            <person name="Benslimane H."/>
            <person name="Strelkov S.E."/>
            <person name="Turner J."/>
            <person name="Liu Z."/>
            <person name="Moffat C.S."/>
        </authorList>
    </citation>
    <scope>NUCLEOTIDE SEQUENCE</scope>
    <source>
        <strain evidence="2">86-124</strain>
    </source>
</reference>
<evidence type="ECO:0000313" key="4">
    <source>
        <dbReference type="Proteomes" id="UP000249757"/>
    </source>
</evidence>
<accession>A0A2W1F799</accession>
<protein>
    <submittedName>
        <fullName evidence="1">Uncharacterized protein</fullName>
    </submittedName>
</protein>
<dbReference type="EMBL" id="NQIK02000001">
    <property type="protein sequence ID" value="KAF7577378.1"/>
    <property type="molecule type" value="Genomic_DNA"/>
</dbReference>
<reference evidence="1 3" key="1">
    <citation type="journal article" date="2018" name="BMC Genomics">
        <title>Comparative genomics of the wheat fungal pathogen Pyrenophora tritici-repentis reveals chromosomal variations and genome plasticity.</title>
        <authorList>
            <person name="Moolhuijzen P."/>
            <person name="See P.T."/>
            <person name="Hane J.K."/>
            <person name="Shi G."/>
            <person name="Liu Z."/>
            <person name="Oliver R.P."/>
            <person name="Moffat C.S."/>
        </authorList>
    </citation>
    <scope>NUCLEOTIDE SEQUENCE [LARGE SCALE GENOMIC DNA]</scope>
    <source>
        <strain evidence="1">M4</strain>
    </source>
</reference>
<reference evidence="4" key="4">
    <citation type="journal article" date="2022" name="Microb. Genom.">
        <title>A global pangenome for the wheat fungal pathogen Pyrenophora tritici-repentis and prediction of effector protein structural homology.</title>
        <authorList>
            <person name="Moolhuijzen P.M."/>
            <person name="See P.T."/>
            <person name="Shi G."/>
            <person name="Powell H.R."/>
            <person name="Cockram J."/>
            <person name="Jorgensen L.N."/>
            <person name="Benslimane H."/>
            <person name="Strelkov S.E."/>
            <person name="Turner J."/>
            <person name="Liu Z."/>
            <person name="Moffat C.S."/>
        </authorList>
    </citation>
    <scope>NUCLEOTIDE SEQUENCE [LARGE SCALE GENOMIC DNA]</scope>
</reference>
<dbReference type="Proteomes" id="UP000245464">
    <property type="component" value="Chromosome 1"/>
</dbReference>
<dbReference type="OrthoDB" id="5278621at2759"/>
<dbReference type="AlphaFoldDB" id="A0A2W1F799"/>